<organism evidence="2 3">
    <name type="scientific">Clostridium gallinarum</name>
    <dbReference type="NCBI Taxonomy" id="2762246"/>
    <lineage>
        <taxon>Bacteria</taxon>
        <taxon>Bacillati</taxon>
        <taxon>Bacillota</taxon>
        <taxon>Clostridia</taxon>
        <taxon>Eubacteriales</taxon>
        <taxon>Clostridiaceae</taxon>
        <taxon>Clostridium</taxon>
    </lineage>
</organism>
<evidence type="ECO:0000313" key="3">
    <source>
        <dbReference type="Proteomes" id="UP000640335"/>
    </source>
</evidence>
<dbReference type="InterPro" id="IPR011528">
    <property type="entry name" value="NERD"/>
</dbReference>
<dbReference type="EMBL" id="JACSQZ010000043">
    <property type="protein sequence ID" value="MBD7915757.1"/>
    <property type="molecule type" value="Genomic_DNA"/>
</dbReference>
<evidence type="ECO:0000313" key="2">
    <source>
        <dbReference type="EMBL" id="MBD7915757.1"/>
    </source>
</evidence>
<comment type="caution">
    <text evidence="2">The sequence shown here is derived from an EMBL/GenBank/DDBJ whole genome shotgun (WGS) entry which is preliminary data.</text>
</comment>
<accession>A0ABR8Q5P5</accession>
<sequence>MNILLILLILIIILISINRKRKKINPGEKEVKDILSRIKGYKLLNDIMIKSNNGTSQIDHILIGKKGIFVIETKDYSGMIYGDEYSREWTQVINSKKNKFYNPIRQNYGHIKTLEKHIDRKNIFISIIVFTNKSTLKKIETDTPVIQVKKLKRFIRKYKSNNMLTKEEIDNMYNLIKKNNINSNRERKKHVKRISRIIS</sequence>
<name>A0ABR8Q5P5_9CLOT</name>
<gene>
    <name evidence="2" type="ORF">H9660_11430</name>
</gene>
<dbReference type="Pfam" id="PF08378">
    <property type="entry name" value="NERD"/>
    <property type="match status" value="1"/>
</dbReference>
<dbReference type="Proteomes" id="UP000640335">
    <property type="component" value="Unassembled WGS sequence"/>
</dbReference>
<dbReference type="PROSITE" id="PS50965">
    <property type="entry name" value="NERD"/>
    <property type="match status" value="1"/>
</dbReference>
<protein>
    <submittedName>
        <fullName evidence="2">NERD domain-containing protein</fullName>
    </submittedName>
</protein>
<proteinExistence type="predicted"/>
<evidence type="ECO:0000259" key="1">
    <source>
        <dbReference type="PROSITE" id="PS50965"/>
    </source>
</evidence>
<dbReference type="RefSeq" id="WP_191750511.1">
    <property type="nucleotide sequence ID" value="NZ_JACSQZ010000043.1"/>
</dbReference>
<keyword evidence="3" id="KW-1185">Reference proteome</keyword>
<reference evidence="2 3" key="1">
    <citation type="submission" date="2020-08" db="EMBL/GenBank/DDBJ databases">
        <title>A Genomic Blueprint of the Chicken Gut Microbiome.</title>
        <authorList>
            <person name="Gilroy R."/>
            <person name="Ravi A."/>
            <person name="Getino M."/>
            <person name="Pursley I."/>
            <person name="Horton D.L."/>
            <person name="Alikhan N.-F."/>
            <person name="Baker D."/>
            <person name="Gharbi K."/>
            <person name="Hall N."/>
            <person name="Watson M."/>
            <person name="Adriaenssens E.M."/>
            <person name="Foster-Nyarko E."/>
            <person name="Jarju S."/>
            <person name="Secka A."/>
            <person name="Antonio M."/>
            <person name="Oren A."/>
            <person name="Chaudhuri R."/>
            <person name="La Ragione R.M."/>
            <person name="Hildebrand F."/>
            <person name="Pallen M.J."/>
        </authorList>
    </citation>
    <scope>NUCLEOTIDE SEQUENCE [LARGE SCALE GENOMIC DNA]</scope>
    <source>
        <strain evidence="2 3">Sa3CUN1</strain>
    </source>
</reference>
<feature type="domain" description="NERD" evidence="1">
    <location>
        <begin position="23"/>
        <end position="137"/>
    </location>
</feature>